<keyword evidence="2" id="KW-1185">Reference proteome</keyword>
<proteinExistence type="predicted"/>
<dbReference type="AlphaFoldDB" id="A0A318U4C7"/>
<dbReference type="EMBL" id="QJTK01000001">
    <property type="protein sequence ID" value="PYF12879.1"/>
    <property type="molecule type" value="Genomic_DNA"/>
</dbReference>
<dbReference type="RefSeq" id="WP_110803915.1">
    <property type="nucleotide sequence ID" value="NZ_QJTK01000001.1"/>
</dbReference>
<dbReference type="OrthoDB" id="43895at2"/>
<protein>
    <recommendedName>
        <fullName evidence="3">Peptidase MA superfamily protein</fullName>
    </recommendedName>
</protein>
<dbReference type="Proteomes" id="UP000247727">
    <property type="component" value="Unassembled WGS sequence"/>
</dbReference>
<reference evidence="1 2" key="1">
    <citation type="submission" date="2018-06" db="EMBL/GenBank/DDBJ databases">
        <title>Genomic Encyclopedia of Type Strains, Phase III (KMG-III): the genomes of soil and plant-associated and newly described type strains.</title>
        <authorList>
            <person name="Whitman W."/>
        </authorList>
    </citation>
    <scope>NUCLEOTIDE SEQUENCE [LARGE SCALE GENOMIC DNA]</scope>
    <source>
        <strain evidence="1 2">JA737</strain>
    </source>
</reference>
<gene>
    <name evidence="1" type="ORF">C8J30_101261</name>
</gene>
<evidence type="ECO:0008006" key="3">
    <source>
        <dbReference type="Google" id="ProtNLM"/>
    </source>
</evidence>
<accession>A0A318U4C7</accession>
<evidence type="ECO:0000313" key="1">
    <source>
        <dbReference type="EMBL" id="PYF12879.1"/>
    </source>
</evidence>
<evidence type="ECO:0000313" key="2">
    <source>
        <dbReference type="Proteomes" id="UP000247727"/>
    </source>
</evidence>
<sequence>MRHLLTRSLLALGLGSLLGLVALLAVLPALRAALCPSCFGLVQVSDRLWVEAAMPAPDRLRLIAQITTAEAQVAQALGPTRGHLRLLACQSAPCDRSLGGRGAAAVTYSFGPVAVVRLSPRGLSTTILAHELTHVAVHARMGFTGQLADRLPAWADEGLAVIVSDDPRYLAPGTGPARCHKPPRPDLPETAGDWLRRAAKERDIYAEAACAMLGWMAKNDGWSGAWAVIDGTRALEPPANPLAPARAAP</sequence>
<comment type="caution">
    <text evidence="1">The sequence shown here is derived from an EMBL/GenBank/DDBJ whole genome shotgun (WGS) entry which is preliminary data.</text>
</comment>
<organism evidence="1 2">
    <name type="scientific">Rhodobacter viridis</name>
    <dbReference type="NCBI Taxonomy" id="1054202"/>
    <lineage>
        <taxon>Bacteria</taxon>
        <taxon>Pseudomonadati</taxon>
        <taxon>Pseudomonadota</taxon>
        <taxon>Alphaproteobacteria</taxon>
        <taxon>Rhodobacterales</taxon>
        <taxon>Rhodobacter group</taxon>
        <taxon>Rhodobacter</taxon>
    </lineage>
</organism>
<name>A0A318U4C7_9RHOB</name>